<dbReference type="PROSITE" id="PS51918">
    <property type="entry name" value="RADICAL_SAM"/>
    <property type="match status" value="1"/>
</dbReference>
<evidence type="ECO:0000256" key="2">
    <source>
        <dbReference type="ARBA" id="ARBA00022691"/>
    </source>
</evidence>
<keyword evidence="3" id="KW-0479">Metal-binding</keyword>
<feature type="region of interest" description="Disordered" evidence="6">
    <location>
        <begin position="629"/>
        <end position="669"/>
    </location>
</feature>
<dbReference type="CDD" id="cd01335">
    <property type="entry name" value="Radical_SAM"/>
    <property type="match status" value="1"/>
</dbReference>
<dbReference type="PANTHER" id="PTHR43409">
    <property type="entry name" value="ANAEROBIC MAGNESIUM-PROTOPORPHYRIN IX MONOMETHYL ESTER CYCLASE-RELATED"/>
    <property type="match status" value="1"/>
</dbReference>
<dbReference type="InterPro" id="IPR007197">
    <property type="entry name" value="rSAM"/>
</dbReference>
<dbReference type="InterPro" id="IPR051198">
    <property type="entry name" value="BchE-like"/>
</dbReference>
<organism evidence="8 9">
    <name type="scientific">Embleya hyalina</name>
    <dbReference type="NCBI Taxonomy" id="516124"/>
    <lineage>
        <taxon>Bacteria</taxon>
        <taxon>Bacillati</taxon>
        <taxon>Actinomycetota</taxon>
        <taxon>Actinomycetes</taxon>
        <taxon>Kitasatosporales</taxon>
        <taxon>Streptomycetaceae</taxon>
        <taxon>Embleya</taxon>
    </lineage>
</organism>
<dbReference type="GO" id="GO:0003824">
    <property type="term" value="F:catalytic activity"/>
    <property type="evidence" value="ECO:0007669"/>
    <property type="project" value="InterPro"/>
</dbReference>
<name>A0A401Z081_9ACTN</name>
<keyword evidence="5" id="KW-0411">Iron-sulfur</keyword>
<dbReference type="SFLD" id="SFLDF00422">
    <property type="entry name" value="valine_cyclopropanase"/>
    <property type="match status" value="1"/>
</dbReference>
<dbReference type="AlphaFoldDB" id="A0A401Z081"/>
<gene>
    <name evidence="8" type="ORF">EHYA_08028</name>
</gene>
<keyword evidence="4" id="KW-0408">Iron</keyword>
<proteinExistence type="predicted"/>
<comment type="cofactor">
    <cofactor evidence="1">
        <name>[4Fe-4S] cluster</name>
        <dbReference type="ChEBI" id="CHEBI:49883"/>
    </cofactor>
</comment>
<dbReference type="SFLD" id="SFLDG01082">
    <property type="entry name" value="B12-binding_domain_containing"/>
    <property type="match status" value="1"/>
</dbReference>
<evidence type="ECO:0000313" key="8">
    <source>
        <dbReference type="EMBL" id="GCE00303.1"/>
    </source>
</evidence>
<dbReference type="Pfam" id="PF04055">
    <property type="entry name" value="Radical_SAM"/>
    <property type="match status" value="1"/>
</dbReference>
<feature type="domain" description="Radical SAM core" evidence="7">
    <location>
        <begin position="335"/>
        <end position="605"/>
    </location>
</feature>
<dbReference type="SMART" id="SM00729">
    <property type="entry name" value="Elp3"/>
    <property type="match status" value="1"/>
</dbReference>
<evidence type="ECO:0000313" key="9">
    <source>
        <dbReference type="Proteomes" id="UP000286931"/>
    </source>
</evidence>
<dbReference type="SUPFAM" id="SSF102114">
    <property type="entry name" value="Radical SAM enzymes"/>
    <property type="match status" value="1"/>
</dbReference>
<dbReference type="EMBL" id="BIFH01000038">
    <property type="protein sequence ID" value="GCE00303.1"/>
    <property type="molecule type" value="Genomic_DNA"/>
</dbReference>
<dbReference type="RefSeq" id="WP_218043221.1">
    <property type="nucleotide sequence ID" value="NZ_BIFH01000038.1"/>
</dbReference>
<dbReference type="Proteomes" id="UP000286931">
    <property type="component" value="Unassembled WGS sequence"/>
</dbReference>
<dbReference type="GO" id="GO:0051536">
    <property type="term" value="F:iron-sulfur cluster binding"/>
    <property type="evidence" value="ECO:0007669"/>
    <property type="project" value="UniProtKB-KW"/>
</dbReference>
<accession>A0A401Z081</accession>
<reference evidence="8 9" key="1">
    <citation type="submission" date="2018-12" db="EMBL/GenBank/DDBJ databases">
        <title>Draft genome sequence of Embleya hyalina NBRC 13850T.</title>
        <authorList>
            <person name="Komaki H."/>
            <person name="Hosoyama A."/>
            <person name="Kimura A."/>
            <person name="Ichikawa N."/>
            <person name="Tamura T."/>
        </authorList>
    </citation>
    <scope>NUCLEOTIDE SEQUENCE [LARGE SCALE GENOMIC DNA]</scope>
    <source>
        <strain evidence="8 9">NBRC 13850</strain>
    </source>
</reference>
<evidence type="ECO:0000259" key="7">
    <source>
        <dbReference type="PROSITE" id="PS51918"/>
    </source>
</evidence>
<evidence type="ECO:0000256" key="6">
    <source>
        <dbReference type="SAM" id="MobiDB-lite"/>
    </source>
</evidence>
<evidence type="ECO:0000256" key="5">
    <source>
        <dbReference type="ARBA" id="ARBA00023014"/>
    </source>
</evidence>
<dbReference type="InterPro" id="IPR023404">
    <property type="entry name" value="rSAM_horseshoe"/>
</dbReference>
<evidence type="ECO:0000256" key="4">
    <source>
        <dbReference type="ARBA" id="ARBA00023004"/>
    </source>
</evidence>
<evidence type="ECO:0000256" key="3">
    <source>
        <dbReference type="ARBA" id="ARBA00022723"/>
    </source>
</evidence>
<sequence length="684" mass="75305">MTNSVDEEPTSAGADIRFHDAGGDAAPAIFQELLSTRRRRLATDLAAGRTATRYFPVLSVLAPVMTQAEGEITYPGDPMCLYAALSLAMHRAVADAGQLRCAEHYNDLAPEWTRFPDHAYRMTAGHDGYRDYGTDPNTDQTVFDPRIWDETARVRWIRLLRRVRPRVVLISAVSPAHRYALEIAGLVRTEVPDAFVVLGGRHADETVIRVPHQERLVLAPSSPPTVIADGRAPRVFDAVITGEAYHSLDLLMRALALATDLDRRWVDRDRVLPCLQGLLDKEGPSVGSSMIVLLSAAGFDVLPQDGSTLDLGSLPSPYEAFAIRSRFPIFTHADGGVRRTAHVMVSNACPYHCNFCSESSALGIGLKRFREDPIGRALERVCEYVGYGAEALFFDDSVFWSGRSHDIAEFCGRLRDLRRSEPAALPGRFARLLPEPEDPARLRDLEWGAQLTVDTLIALRDRHAAGEILNRMREAGCSYVYVGIESMSTQVMDHIHKNLRRGADRPWAHRVREAVSLVKRHGMRVGTSVLFGLDGETRGSIDETIEAVGGLIDARLIDLASPNILTYHPATPITRVHGMHDRLDYHSPRVDNRRPYTYFEEAFPGVVSVVLAEDDIWHIHRETERRWGAVRNDSSPLPGEGDGIAPEKGDGEAEDAESDGGGPGGARVVAGFVPGVAAAEESGR</sequence>
<protein>
    <recommendedName>
        <fullName evidence="7">Radical SAM core domain-containing protein</fullName>
    </recommendedName>
</protein>
<keyword evidence="2" id="KW-0949">S-adenosyl-L-methionine</keyword>
<dbReference type="Gene3D" id="3.80.30.20">
    <property type="entry name" value="tm_1862 like domain"/>
    <property type="match status" value="1"/>
</dbReference>
<dbReference type="GO" id="GO:0046872">
    <property type="term" value="F:metal ion binding"/>
    <property type="evidence" value="ECO:0007669"/>
    <property type="project" value="UniProtKB-KW"/>
</dbReference>
<dbReference type="SFLD" id="SFLDS00029">
    <property type="entry name" value="Radical_SAM"/>
    <property type="match status" value="1"/>
</dbReference>
<keyword evidence="9" id="KW-1185">Reference proteome</keyword>
<comment type="caution">
    <text evidence="8">The sequence shown here is derived from an EMBL/GenBank/DDBJ whole genome shotgun (WGS) entry which is preliminary data.</text>
</comment>
<evidence type="ECO:0000256" key="1">
    <source>
        <dbReference type="ARBA" id="ARBA00001966"/>
    </source>
</evidence>
<dbReference type="InterPro" id="IPR058240">
    <property type="entry name" value="rSAM_sf"/>
</dbReference>
<dbReference type="InterPro" id="IPR006638">
    <property type="entry name" value="Elp3/MiaA/NifB-like_rSAM"/>
</dbReference>